<reference evidence="2" key="1">
    <citation type="journal article" date="2015" name="MBio">
        <title>Genome-Resolved Metagenomic Analysis Reveals Roles for Candidate Phyla and Other Microbial Community Members in Biogeochemical Transformations in Oil Reservoirs.</title>
        <authorList>
            <person name="Hu P."/>
            <person name="Tom L."/>
            <person name="Singh A."/>
            <person name="Thomas B.C."/>
            <person name="Baker B.J."/>
            <person name="Piceno Y.M."/>
            <person name="Andersen G.L."/>
            <person name="Banfield J.F."/>
        </authorList>
    </citation>
    <scope>NUCLEOTIDE SEQUENCE [LARGE SCALE GENOMIC DNA]</scope>
</reference>
<evidence type="ECO:0000313" key="2">
    <source>
        <dbReference type="Proteomes" id="UP000054092"/>
    </source>
</evidence>
<accession>A0A101HTQ5</accession>
<protein>
    <submittedName>
        <fullName evidence="1">Uncharacterized protein</fullName>
    </submittedName>
</protein>
<proteinExistence type="predicted"/>
<dbReference type="EMBL" id="LGGP01000014">
    <property type="protein sequence ID" value="KUK82125.1"/>
    <property type="molecule type" value="Genomic_DNA"/>
</dbReference>
<comment type="caution">
    <text evidence="1">The sequence shown here is derived from an EMBL/GenBank/DDBJ whole genome shotgun (WGS) entry which is preliminary data.</text>
</comment>
<gene>
    <name evidence="1" type="ORF">XD94_0164</name>
</gene>
<dbReference type="AlphaFoldDB" id="A0A101HTQ5"/>
<evidence type="ECO:0000313" key="1">
    <source>
        <dbReference type="EMBL" id="KUK82125.1"/>
    </source>
</evidence>
<dbReference type="Proteomes" id="UP000054092">
    <property type="component" value="Unassembled WGS sequence"/>
</dbReference>
<sequence>MVLTGEKKRSSNKSEMTISGLIEKIEELGLESIERVVVSEIEGTETRLVTDNRTIAPEQLKDTLRRWDSESISRVMLLDMTPVYKQYSSFSTGQEEIYRPPAFSIQITRVSNGAETIVVAVKSIDL</sequence>
<dbReference type="PATRIC" id="fig|1184387.3.peg.458"/>
<organism evidence="1 2">
    <name type="scientific">Mesotoga prima</name>
    <dbReference type="NCBI Taxonomy" id="1184387"/>
    <lineage>
        <taxon>Bacteria</taxon>
        <taxon>Thermotogati</taxon>
        <taxon>Thermotogota</taxon>
        <taxon>Thermotogae</taxon>
        <taxon>Kosmotogales</taxon>
        <taxon>Kosmotogaceae</taxon>
        <taxon>Mesotoga</taxon>
    </lineage>
</organism>
<name>A0A101HTQ5_9BACT</name>